<dbReference type="Proteomes" id="UP000027100">
    <property type="component" value="Unassembled WGS sequence"/>
</dbReference>
<dbReference type="RefSeq" id="WP_051612223.1">
    <property type="nucleotide sequence ID" value="NZ_ARYM01000003.1"/>
</dbReference>
<protein>
    <recommendedName>
        <fullName evidence="3">GNAT family N-acetyltransferase</fullName>
    </recommendedName>
</protein>
<name>A0A062VBU5_9PROT</name>
<dbReference type="SUPFAM" id="SSF55729">
    <property type="entry name" value="Acyl-CoA N-acyltransferases (Nat)"/>
    <property type="match status" value="1"/>
</dbReference>
<dbReference type="Gene3D" id="3.40.630.30">
    <property type="match status" value="1"/>
</dbReference>
<dbReference type="OrthoDB" id="9776898at2"/>
<dbReference type="Pfam" id="PF04339">
    <property type="entry name" value="FemAB_like"/>
    <property type="match status" value="1"/>
</dbReference>
<dbReference type="eggNOG" id="COG3146">
    <property type="taxonomic scope" value="Bacteria"/>
</dbReference>
<dbReference type="STRING" id="1280954.HPO_03449"/>
<dbReference type="PANTHER" id="PTHR47017:SF1">
    <property type="entry name" value="ACYL-COA"/>
    <property type="match status" value="1"/>
</dbReference>
<evidence type="ECO:0000313" key="2">
    <source>
        <dbReference type="Proteomes" id="UP000027100"/>
    </source>
</evidence>
<evidence type="ECO:0008006" key="3">
    <source>
        <dbReference type="Google" id="ProtNLM"/>
    </source>
</evidence>
<comment type="caution">
    <text evidence="1">The sequence shown here is derived from an EMBL/GenBank/DDBJ whole genome shotgun (WGS) entry which is preliminary data.</text>
</comment>
<proteinExistence type="predicted"/>
<dbReference type="PANTHER" id="PTHR47017">
    <property type="entry name" value="ACYL-COA"/>
    <property type="match status" value="1"/>
</dbReference>
<dbReference type="InterPro" id="IPR016181">
    <property type="entry name" value="Acyl_CoA_acyltransferase"/>
</dbReference>
<evidence type="ECO:0000313" key="1">
    <source>
        <dbReference type="EMBL" id="KCZ99915.1"/>
    </source>
</evidence>
<organism evidence="1 2">
    <name type="scientific">Hyphomonas polymorpha PS728</name>
    <dbReference type="NCBI Taxonomy" id="1280954"/>
    <lineage>
        <taxon>Bacteria</taxon>
        <taxon>Pseudomonadati</taxon>
        <taxon>Pseudomonadota</taxon>
        <taxon>Alphaproteobacteria</taxon>
        <taxon>Hyphomonadales</taxon>
        <taxon>Hyphomonadaceae</taxon>
        <taxon>Hyphomonas</taxon>
    </lineage>
</organism>
<sequence length="387" mass="43196">MDAALPQISSVSSLAGIDPAEWNAVANPPGAPYDPFLTWEFLEAMESSGAASPRTGWRGAHILVRDANGRLRAAMPMWFKYHSRGEFVFDQSWAEAWERAGGAYYPKLLCAVPFTPVTGRRLLVGPGPDANAYHAALLDGALQLAEQTGVSSMHINFIDEAEAPFLEAAGLLIRTDQQFHWQNDGYGSFDDFLATLSSEKRKNLRKEQAKAQAGLSFQHVRGAEITEEHLDIFFEFYMDTGSRKWGSPYLTRKSFSMLRERMADDLLFIFACEEDRIIAGAMNLVGSDTLYGRYWGTLDGRPMLHFETCYYQAIDYAIAHGLKTVEAGAQGGHKLARGYGPVLTRSAHWIAHPGFRDAVADYLKRERAAVDEDFGYLKERTPFKKGE</sequence>
<keyword evidence="2" id="KW-1185">Reference proteome</keyword>
<gene>
    <name evidence="1" type="ORF">HPO_03449</name>
</gene>
<dbReference type="EMBL" id="ARYM01000003">
    <property type="protein sequence ID" value="KCZ99915.1"/>
    <property type="molecule type" value="Genomic_DNA"/>
</dbReference>
<dbReference type="PATRIC" id="fig|1280954.3.peg.704"/>
<accession>A0A062VBU5</accession>
<dbReference type="AlphaFoldDB" id="A0A062VBU5"/>
<dbReference type="InterPro" id="IPR007434">
    <property type="entry name" value="FemAB-like"/>
</dbReference>
<reference evidence="1 2" key="1">
    <citation type="journal article" date="2014" name="Antonie Van Leeuwenhoek">
        <title>Hyphomonas beringensis sp. nov. and Hyphomonas chukchiensis sp. nov., isolated from surface seawater of the Bering Sea and Chukchi Sea.</title>
        <authorList>
            <person name="Li C."/>
            <person name="Lai Q."/>
            <person name="Li G."/>
            <person name="Dong C."/>
            <person name="Wang J."/>
            <person name="Liao Y."/>
            <person name="Shao Z."/>
        </authorList>
    </citation>
    <scope>NUCLEOTIDE SEQUENCE [LARGE SCALE GENOMIC DNA]</scope>
    <source>
        <strain evidence="1 2">PS728</strain>
    </source>
</reference>